<dbReference type="InterPro" id="IPR018253">
    <property type="entry name" value="DnaJ_domain_CS"/>
</dbReference>
<feature type="region of interest" description="Disordered" evidence="2">
    <location>
        <begin position="121"/>
        <end position="140"/>
    </location>
</feature>
<dbReference type="PROSITE" id="PS50076">
    <property type="entry name" value="DNAJ_2"/>
    <property type="match status" value="1"/>
</dbReference>
<evidence type="ECO:0000313" key="4">
    <source>
        <dbReference type="EMBL" id="QQP49385.1"/>
    </source>
</evidence>
<evidence type="ECO:0000256" key="2">
    <source>
        <dbReference type="SAM" id="MobiDB-lite"/>
    </source>
</evidence>
<dbReference type="PRINTS" id="PR00625">
    <property type="entry name" value="JDOMAIN"/>
</dbReference>
<evidence type="ECO:0000259" key="3">
    <source>
        <dbReference type="PROSITE" id="PS50076"/>
    </source>
</evidence>
<dbReference type="CDD" id="cd06257">
    <property type="entry name" value="DnaJ"/>
    <property type="match status" value="1"/>
</dbReference>
<sequence length="266" mass="29496">MLDYYTTLEVSKEASPGEIKKAYRKLALKWHPDKNPEAQESATKHFKEISEAYEVLSDASKRRDYDIYGREAGRRRYNATDNLNDLFFVFKDPNDVFREFFGTSDPFEEIFDPFSLLSGPCPSPPPQLPPSSPCPPSPCPPRHRHDPLAGIIQSHSAFADLMNPFGMLGGMNGLLSMTSAMDSFGSGGGGSIQTFSSSYGGGGPNMRSSSTSTRIVNGKKITTKKMLDNGVESVKVYENDRSNPWKMDPHAPTGDEKYKRLSRALH</sequence>
<dbReference type="PANTHER" id="PTHR45168">
    <property type="entry name" value="DNAJ HOMOLOG SUBFAMILY B MEMBER 2"/>
    <property type="match status" value="1"/>
</dbReference>
<dbReference type="AlphaFoldDB" id="A0A7T8HGF1"/>
<dbReference type="Pfam" id="PF00226">
    <property type="entry name" value="DnaJ"/>
    <property type="match status" value="1"/>
</dbReference>
<dbReference type="InterPro" id="IPR001623">
    <property type="entry name" value="DnaJ_domain"/>
</dbReference>
<keyword evidence="5" id="KW-1185">Reference proteome</keyword>
<dbReference type="EMBL" id="CP045895">
    <property type="protein sequence ID" value="QQP49385.1"/>
    <property type="molecule type" value="Genomic_DNA"/>
</dbReference>
<feature type="region of interest" description="Disordered" evidence="2">
    <location>
        <begin position="237"/>
        <end position="266"/>
    </location>
</feature>
<dbReference type="PROSITE" id="PS00636">
    <property type="entry name" value="DNAJ_1"/>
    <property type="match status" value="1"/>
</dbReference>
<dbReference type="GO" id="GO:0030544">
    <property type="term" value="F:Hsp70 protein binding"/>
    <property type="evidence" value="ECO:0007669"/>
    <property type="project" value="InterPro"/>
</dbReference>
<keyword evidence="1" id="KW-0143">Chaperone</keyword>
<feature type="domain" description="J" evidence="3">
    <location>
        <begin position="3"/>
        <end position="69"/>
    </location>
</feature>
<gene>
    <name evidence="4" type="ORF">FKW44_010037</name>
</gene>
<dbReference type="SUPFAM" id="SSF46565">
    <property type="entry name" value="Chaperone J-domain"/>
    <property type="match status" value="1"/>
</dbReference>
<dbReference type="Proteomes" id="UP000595437">
    <property type="component" value="Chromosome 6"/>
</dbReference>
<protein>
    <submittedName>
        <fullName evidence="4">DnaJ -like protein subfamily B member 6-A</fullName>
    </submittedName>
</protein>
<dbReference type="InterPro" id="IPR036869">
    <property type="entry name" value="J_dom_sf"/>
</dbReference>
<dbReference type="OrthoDB" id="10250354at2759"/>
<accession>A0A7T8HGF1</accession>
<dbReference type="SMART" id="SM00271">
    <property type="entry name" value="DnaJ"/>
    <property type="match status" value="1"/>
</dbReference>
<proteinExistence type="predicted"/>
<evidence type="ECO:0000256" key="1">
    <source>
        <dbReference type="ARBA" id="ARBA00023186"/>
    </source>
</evidence>
<name>A0A7T8HGF1_CALRO</name>
<dbReference type="Gene3D" id="1.10.287.110">
    <property type="entry name" value="DnaJ domain"/>
    <property type="match status" value="1"/>
</dbReference>
<organism evidence="4 5">
    <name type="scientific">Caligus rogercresseyi</name>
    <name type="common">Sea louse</name>
    <dbReference type="NCBI Taxonomy" id="217165"/>
    <lineage>
        <taxon>Eukaryota</taxon>
        <taxon>Metazoa</taxon>
        <taxon>Ecdysozoa</taxon>
        <taxon>Arthropoda</taxon>
        <taxon>Crustacea</taxon>
        <taxon>Multicrustacea</taxon>
        <taxon>Hexanauplia</taxon>
        <taxon>Copepoda</taxon>
        <taxon>Siphonostomatoida</taxon>
        <taxon>Caligidae</taxon>
        <taxon>Caligus</taxon>
    </lineage>
</organism>
<feature type="compositionally biased region" description="Basic and acidic residues" evidence="2">
    <location>
        <begin position="237"/>
        <end position="259"/>
    </location>
</feature>
<dbReference type="GO" id="GO:0051082">
    <property type="term" value="F:unfolded protein binding"/>
    <property type="evidence" value="ECO:0007669"/>
    <property type="project" value="InterPro"/>
</dbReference>
<dbReference type="InterPro" id="IPR043183">
    <property type="entry name" value="DNJB2/6-like"/>
</dbReference>
<evidence type="ECO:0000313" key="5">
    <source>
        <dbReference type="Proteomes" id="UP000595437"/>
    </source>
</evidence>
<reference evidence="5" key="1">
    <citation type="submission" date="2021-01" db="EMBL/GenBank/DDBJ databases">
        <title>Caligus Genome Assembly.</title>
        <authorList>
            <person name="Gallardo-Escarate C."/>
        </authorList>
    </citation>
    <scope>NUCLEOTIDE SEQUENCE [LARGE SCALE GENOMIC DNA]</scope>
</reference>
<dbReference type="PANTHER" id="PTHR45168:SF3">
    <property type="entry name" value="DNAJ HEAT SHOCK PROTEIN FAMILY (HSP40) MEMBER B2"/>
    <property type="match status" value="1"/>
</dbReference>